<dbReference type="PANTHER" id="PTHR44520:SF2">
    <property type="entry name" value="RESPONSE REGULATOR RCP1"/>
    <property type="match status" value="1"/>
</dbReference>
<dbReference type="InterPro" id="IPR001789">
    <property type="entry name" value="Sig_transdc_resp-reg_receiver"/>
</dbReference>
<dbReference type="EMBL" id="VFIA01000035">
    <property type="protein sequence ID" value="MBC3793991.1"/>
    <property type="molecule type" value="Genomic_DNA"/>
</dbReference>
<gene>
    <name evidence="3" type="ORF">FH603_4518</name>
</gene>
<evidence type="ECO:0000259" key="2">
    <source>
        <dbReference type="PROSITE" id="PS50110"/>
    </source>
</evidence>
<keyword evidence="4" id="KW-1185">Reference proteome</keyword>
<name>A0ABR6WDG5_9BACT</name>
<dbReference type="SUPFAM" id="SSF52172">
    <property type="entry name" value="CheY-like"/>
    <property type="match status" value="1"/>
</dbReference>
<feature type="modified residue" description="4-aspartylphosphate" evidence="1">
    <location>
        <position position="70"/>
    </location>
</feature>
<sequence length="156" mass="17660">MDVDKSRTWRKKSVPILVIEDNPDHQLLIGYSIRATMPQAEPVFVYTPTEALAHLHTSSPKAFPSLVLLDLSLPALADTSPCLDQGWQLLSELRTSYPRLPIIVLSHHNEKAVYEKAYELGVHSYINKPMGLDAWEACFEVLNAYWFGTVRLPSTR</sequence>
<accession>A0ABR6WDG5</accession>
<dbReference type="InterPro" id="IPR052893">
    <property type="entry name" value="TCS_response_regulator"/>
</dbReference>
<dbReference type="SMART" id="SM00448">
    <property type="entry name" value="REC"/>
    <property type="match status" value="1"/>
</dbReference>
<dbReference type="Pfam" id="PF00072">
    <property type="entry name" value="Response_reg"/>
    <property type="match status" value="1"/>
</dbReference>
<dbReference type="PANTHER" id="PTHR44520">
    <property type="entry name" value="RESPONSE REGULATOR RCP1-RELATED"/>
    <property type="match status" value="1"/>
</dbReference>
<reference evidence="3 4" key="1">
    <citation type="submission" date="2019-06" db="EMBL/GenBank/DDBJ databases">
        <title>Spirosoma utsteinense sp. nov. isolated from Antarctic ice-free soils.</title>
        <authorList>
            <person name="Tahon G."/>
        </authorList>
    </citation>
    <scope>NUCLEOTIDE SEQUENCE [LARGE SCALE GENOMIC DNA]</scope>
    <source>
        <strain evidence="3 4">LMG 31447</strain>
    </source>
</reference>
<dbReference type="RefSeq" id="WP_186739967.1">
    <property type="nucleotide sequence ID" value="NZ_VFIA01000035.1"/>
</dbReference>
<feature type="domain" description="Response regulatory" evidence="2">
    <location>
        <begin position="15"/>
        <end position="143"/>
    </location>
</feature>
<dbReference type="Proteomes" id="UP000700732">
    <property type="component" value="Unassembled WGS sequence"/>
</dbReference>
<keyword evidence="1" id="KW-0597">Phosphoprotein</keyword>
<dbReference type="PROSITE" id="PS50110">
    <property type="entry name" value="RESPONSE_REGULATORY"/>
    <property type="match status" value="1"/>
</dbReference>
<evidence type="ECO:0000256" key="1">
    <source>
        <dbReference type="PROSITE-ProRule" id="PRU00169"/>
    </source>
</evidence>
<evidence type="ECO:0000313" key="3">
    <source>
        <dbReference type="EMBL" id="MBC3793991.1"/>
    </source>
</evidence>
<evidence type="ECO:0000313" key="4">
    <source>
        <dbReference type="Proteomes" id="UP000700732"/>
    </source>
</evidence>
<dbReference type="Gene3D" id="3.40.50.2300">
    <property type="match status" value="1"/>
</dbReference>
<protein>
    <submittedName>
        <fullName evidence="3">CheY-like chemotaxis protein</fullName>
    </submittedName>
</protein>
<comment type="caution">
    <text evidence="3">The sequence shown here is derived from an EMBL/GenBank/DDBJ whole genome shotgun (WGS) entry which is preliminary data.</text>
</comment>
<proteinExistence type="predicted"/>
<organism evidence="3 4">
    <name type="scientific">Spirosoma utsteinense</name>
    <dbReference type="NCBI Taxonomy" id="2585773"/>
    <lineage>
        <taxon>Bacteria</taxon>
        <taxon>Pseudomonadati</taxon>
        <taxon>Bacteroidota</taxon>
        <taxon>Cytophagia</taxon>
        <taxon>Cytophagales</taxon>
        <taxon>Cytophagaceae</taxon>
        <taxon>Spirosoma</taxon>
    </lineage>
</organism>
<dbReference type="InterPro" id="IPR011006">
    <property type="entry name" value="CheY-like_superfamily"/>
</dbReference>